<keyword evidence="3" id="KW-1185">Reference proteome</keyword>
<dbReference type="CDD" id="cd04301">
    <property type="entry name" value="NAT_SF"/>
    <property type="match status" value="1"/>
</dbReference>
<dbReference type="KEGG" id="cdet:87942833"/>
<protein>
    <submittedName>
        <fullName evidence="2">GNAT domain, acyl-CoA N-acyltransferase</fullName>
    </submittedName>
</protein>
<dbReference type="PROSITE" id="PS51186">
    <property type="entry name" value="GNAT"/>
    <property type="match status" value="1"/>
</dbReference>
<evidence type="ECO:0000313" key="2">
    <source>
        <dbReference type="EMBL" id="WQF81316.1"/>
    </source>
</evidence>
<dbReference type="InterPro" id="IPR016181">
    <property type="entry name" value="Acyl_CoA_acyltransferase"/>
</dbReference>
<dbReference type="Proteomes" id="UP001322277">
    <property type="component" value="Chromosome 4"/>
</dbReference>
<dbReference type="GeneID" id="87942833"/>
<reference evidence="3" key="1">
    <citation type="journal article" date="2023" name="bioRxiv">
        <title>Complete genome of the Medicago anthracnose fungus, Colletotrichum destructivum, reveals a mini-chromosome-like region within a core chromosome.</title>
        <authorList>
            <person name="Lapalu N."/>
            <person name="Simon A."/>
            <person name="Lu A."/>
            <person name="Plaumann P.-L."/>
            <person name="Amselem J."/>
            <person name="Pigne S."/>
            <person name="Auger A."/>
            <person name="Koch C."/>
            <person name="Dallery J.-F."/>
            <person name="O'Connell R.J."/>
        </authorList>
    </citation>
    <scope>NUCLEOTIDE SEQUENCE [LARGE SCALE GENOMIC DNA]</scope>
    <source>
        <strain evidence="3">CBS 520.97</strain>
    </source>
</reference>
<dbReference type="InterPro" id="IPR000182">
    <property type="entry name" value="GNAT_dom"/>
</dbReference>
<evidence type="ECO:0000259" key="1">
    <source>
        <dbReference type="PROSITE" id="PS51186"/>
    </source>
</evidence>
<gene>
    <name evidence="2" type="ORF">CDEST_06330</name>
</gene>
<evidence type="ECO:0000313" key="3">
    <source>
        <dbReference type="Proteomes" id="UP001322277"/>
    </source>
</evidence>
<dbReference type="AlphaFoldDB" id="A0AAX4IDU1"/>
<organism evidence="2 3">
    <name type="scientific">Colletotrichum destructivum</name>
    <dbReference type="NCBI Taxonomy" id="34406"/>
    <lineage>
        <taxon>Eukaryota</taxon>
        <taxon>Fungi</taxon>
        <taxon>Dikarya</taxon>
        <taxon>Ascomycota</taxon>
        <taxon>Pezizomycotina</taxon>
        <taxon>Sordariomycetes</taxon>
        <taxon>Hypocreomycetidae</taxon>
        <taxon>Glomerellales</taxon>
        <taxon>Glomerellaceae</taxon>
        <taxon>Colletotrichum</taxon>
        <taxon>Colletotrichum destructivum species complex</taxon>
    </lineage>
</organism>
<dbReference type="Pfam" id="PF00583">
    <property type="entry name" value="Acetyltransf_1"/>
    <property type="match status" value="1"/>
</dbReference>
<dbReference type="RefSeq" id="XP_062778540.1">
    <property type="nucleotide sequence ID" value="XM_062922489.1"/>
</dbReference>
<name>A0AAX4IDU1_9PEZI</name>
<sequence length="214" mass="24058">MPAPSNLILEPVTLEDVTALTEVWFAAFAHDPAINRLWPDTPLVRAWWDGANRSDIVAKPFQRFVKVVDPNIADARGGARIAAWAKWDTSMPGQRGRRYPPWCEDMPGKVCDAFIESEERERGRLMGEENHYYLDTLVTHPDYQRRGAGSMLLKWGCELADENGVGAYVDSSKAGRGLYERFGFLDMSESDAGEVASMVRRRRSQDSCCLPAKC</sequence>
<dbReference type="PANTHER" id="PTHR42791:SF17">
    <property type="entry name" value="ACETYLTRANSFERASE, GNAT FAMILY FAMILY (AFU_ORTHOLOGUE AFUA_8G05690)"/>
    <property type="match status" value="1"/>
</dbReference>
<dbReference type="EMBL" id="CP137308">
    <property type="protein sequence ID" value="WQF81316.1"/>
    <property type="molecule type" value="Genomic_DNA"/>
</dbReference>
<proteinExistence type="predicted"/>
<accession>A0AAX4IDU1</accession>
<dbReference type="Gene3D" id="3.40.630.30">
    <property type="match status" value="1"/>
</dbReference>
<dbReference type="GO" id="GO:0016747">
    <property type="term" value="F:acyltransferase activity, transferring groups other than amino-acyl groups"/>
    <property type="evidence" value="ECO:0007669"/>
    <property type="project" value="InterPro"/>
</dbReference>
<dbReference type="PANTHER" id="PTHR42791">
    <property type="entry name" value="GNAT FAMILY ACETYLTRANSFERASE"/>
    <property type="match status" value="1"/>
</dbReference>
<dbReference type="SUPFAM" id="SSF55729">
    <property type="entry name" value="Acyl-CoA N-acyltransferases (Nat)"/>
    <property type="match status" value="1"/>
</dbReference>
<feature type="domain" description="N-acetyltransferase" evidence="1">
    <location>
        <begin position="70"/>
        <end position="203"/>
    </location>
</feature>
<dbReference type="InterPro" id="IPR052523">
    <property type="entry name" value="Trichothecene_AcTrans"/>
</dbReference>